<sequence>MEGKALLLVASALRTKGGGRGPGRNALPCELRVQPEVQARTVCDKFGKESESRVVTSPTALASYIANGKNSANEL</sequence>
<keyword evidence="2" id="KW-1185">Reference proteome</keyword>
<evidence type="ECO:0000313" key="1">
    <source>
        <dbReference type="EMBL" id="CAK9205575.1"/>
    </source>
</evidence>
<evidence type="ECO:0000313" key="2">
    <source>
        <dbReference type="Proteomes" id="UP001497512"/>
    </source>
</evidence>
<name>A0ABP0TVK8_9BRYO</name>
<organism evidence="1 2">
    <name type="scientific">Sphagnum troendelagicum</name>
    <dbReference type="NCBI Taxonomy" id="128251"/>
    <lineage>
        <taxon>Eukaryota</taxon>
        <taxon>Viridiplantae</taxon>
        <taxon>Streptophyta</taxon>
        <taxon>Embryophyta</taxon>
        <taxon>Bryophyta</taxon>
        <taxon>Sphagnophytina</taxon>
        <taxon>Sphagnopsida</taxon>
        <taxon>Sphagnales</taxon>
        <taxon>Sphagnaceae</taxon>
        <taxon>Sphagnum</taxon>
    </lineage>
</organism>
<reference evidence="1" key="1">
    <citation type="submission" date="2024-02" db="EMBL/GenBank/DDBJ databases">
        <authorList>
            <consortium name="ELIXIR-Norway"/>
            <consortium name="Elixir Norway"/>
        </authorList>
    </citation>
    <scope>NUCLEOTIDE SEQUENCE</scope>
</reference>
<protein>
    <submittedName>
        <fullName evidence="1">Uncharacterized protein</fullName>
    </submittedName>
</protein>
<gene>
    <name evidence="1" type="ORF">CSSPTR1EN2_LOCUS7917</name>
</gene>
<dbReference type="EMBL" id="OZ019907">
    <property type="protein sequence ID" value="CAK9205575.1"/>
    <property type="molecule type" value="Genomic_DNA"/>
</dbReference>
<dbReference type="Proteomes" id="UP001497512">
    <property type="component" value="Chromosome 15"/>
</dbReference>
<proteinExistence type="predicted"/>
<accession>A0ABP0TVK8</accession>